<protein>
    <submittedName>
        <fullName evidence="2">Uncharacterized protein</fullName>
    </submittedName>
</protein>
<keyword evidence="3" id="KW-1185">Reference proteome</keyword>
<reference evidence="3" key="1">
    <citation type="journal article" date="2017" name="Nat. Microbiol.">
        <title>Global analysis of biosynthetic gene clusters reveals vast potential of secondary metabolite production in Penicillium species.</title>
        <authorList>
            <person name="Nielsen J.C."/>
            <person name="Grijseels S."/>
            <person name="Prigent S."/>
            <person name="Ji B."/>
            <person name="Dainat J."/>
            <person name="Nielsen K.F."/>
            <person name="Frisvad J.C."/>
            <person name="Workman M."/>
            <person name="Nielsen J."/>
        </authorList>
    </citation>
    <scope>NUCLEOTIDE SEQUENCE [LARGE SCALE GENOMIC DNA]</scope>
    <source>
        <strain evidence="3">IBT 31811</strain>
    </source>
</reference>
<sequence length="133" mass="14976">MASFHSVNYRGLQGRSVRGQPEDYRKLGVATLLSAKFRRWMTPEQASPSRYGPAKSPSMELPVGQGLVSFPRENTCRYGRRRPGLPRMYAAVAFRSTAASTDTRNRIRSTQEPTTITQVKKALENHQANALRH</sequence>
<organism evidence="2 3">
    <name type="scientific">Penicillium antarcticum</name>
    <dbReference type="NCBI Taxonomy" id="416450"/>
    <lineage>
        <taxon>Eukaryota</taxon>
        <taxon>Fungi</taxon>
        <taxon>Dikarya</taxon>
        <taxon>Ascomycota</taxon>
        <taxon>Pezizomycotina</taxon>
        <taxon>Eurotiomycetes</taxon>
        <taxon>Eurotiomycetidae</taxon>
        <taxon>Eurotiales</taxon>
        <taxon>Aspergillaceae</taxon>
        <taxon>Penicillium</taxon>
    </lineage>
</organism>
<dbReference type="Proteomes" id="UP000191672">
    <property type="component" value="Unassembled WGS sequence"/>
</dbReference>
<gene>
    <name evidence="2" type="ORF">PENANT_c063G02274</name>
</gene>
<evidence type="ECO:0000256" key="1">
    <source>
        <dbReference type="SAM" id="MobiDB-lite"/>
    </source>
</evidence>
<dbReference type="EMBL" id="MDYN01000063">
    <property type="protein sequence ID" value="OQD79068.1"/>
    <property type="molecule type" value="Genomic_DNA"/>
</dbReference>
<feature type="region of interest" description="Disordered" evidence="1">
    <location>
        <begin position="43"/>
        <end position="66"/>
    </location>
</feature>
<dbReference type="AlphaFoldDB" id="A0A1V6PPY7"/>
<comment type="caution">
    <text evidence="2">The sequence shown here is derived from an EMBL/GenBank/DDBJ whole genome shotgun (WGS) entry which is preliminary data.</text>
</comment>
<name>A0A1V6PPY7_9EURO</name>
<accession>A0A1V6PPY7</accession>
<evidence type="ECO:0000313" key="3">
    <source>
        <dbReference type="Proteomes" id="UP000191672"/>
    </source>
</evidence>
<evidence type="ECO:0000313" key="2">
    <source>
        <dbReference type="EMBL" id="OQD79068.1"/>
    </source>
</evidence>
<proteinExistence type="predicted"/>